<keyword evidence="3" id="KW-1185">Reference proteome</keyword>
<accession>A0A401T5D5</accession>
<evidence type="ECO:0000313" key="2">
    <source>
        <dbReference type="EMBL" id="GCC37804.1"/>
    </source>
</evidence>
<dbReference type="Proteomes" id="UP000287033">
    <property type="component" value="Unassembled WGS sequence"/>
</dbReference>
<sequence length="76" mass="8261">MRCENLVLIYGIEETATKNHHQQQESSDSNHHGGRSTKSSNCHPSFKSCAGAAGKRVRTRFGKSAGMSRARKVSAS</sequence>
<dbReference type="EMBL" id="BEZZ01001059">
    <property type="protein sequence ID" value="GCC37804.1"/>
    <property type="molecule type" value="Genomic_DNA"/>
</dbReference>
<gene>
    <name evidence="2" type="ORF">chiPu_0016311</name>
</gene>
<name>A0A401T5D5_CHIPU</name>
<organism evidence="2 3">
    <name type="scientific">Chiloscyllium punctatum</name>
    <name type="common">Brownbanded bambooshark</name>
    <name type="synonym">Hemiscyllium punctatum</name>
    <dbReference type="NCBI Taxonomy" id="137246"/>
    <lineage>
        <taxon>Eukaryota</taxon>
        <taxon>Metazoa</taxon>
        <taxon>Chordata</taxon>
        <taxon>Craniata</taxon>
        <taxon>Vertebrata</taxon>
        <taxon>Chondrichthyes</taxon>
        <taxon>Elasmobranchii</taxon>
        <taxon>Galeomorphii</taxon>
        <taxon>Galeoidea</taxon>
        <taxon>Orectolobiformes</taxon>
        <taxon>Hemiscylliidae</taxon>
        <taxon>Chiloscyllium</taxon>
    </lineage>
</organism>
<reference evidence="2 3" key="1">
    <citation type="journal article" date="2018" name="Nat. Ecol. Evol.">
        <title>Shark genomes provide insights into elasmobranch evolution and the origin of vertebrates.</title>
        <authorList>
            <person name="Hara Y"/>
            <person name="Yamaguchi K"/>
            <person name="Onimaru K"/>
            <person name="Kadota M"/>
            <person name="Koyanagi M"/>
            <person name="Keeley SD"/>
            <person name="Tatsumi K"/>
            <person name="Tanaka K"/>
            <person name="Motone F"/>
            <person name="Kageyama Y"/>
            <person name="Nozu R"/>
            <person name="Adachi N"/>
            <person name="Nishimura O"/>
            <person name="Nakagawa R"/>
            <person name="Tanegashima C"/>
            <person name="Kiyatake I"/>
            <person name="Matsumoto R"/>
            <person name="Murakumo K"/>
            <person name="Nishida K"/>
            <person name="Terakita A"/>
            <person name="Kuratani S"/>
            <person name="Sato K"/>
            <person name="Hyodo S Kuraku.S."/>
        </authorList>
    </citation>
    <scope>NUCLEOTIDE SEQUENCE [LARGE SCALE GENOMIC DNA]</scope>
</reference>
<evidence type="ECO:0000313" key="3">
    <source>
        <dbReference type="Proteomes" id="UP000287033"/>
    </source>
</evidence>
<protein>
    <submittedName>
        <fullName evidence="2">Uncharacterized protein</fullName>
    </submittedName>
</protein>
<proteinExistence type="predicted"/>
<feature type="region of interest" description="Disordered" evidence="1">
    <location>
        <begin position="14"/>
        <end position="76"/>
    </location>
</feature>
<dbReference type="AlphaFoldDB" id="A0A401T5D5"/>
<comment type="caution">
    <text evidence="2">The sequence shown here is derived from an EMBL/GenBank/DDBJ whole genome shotgun (WGS) entry which is preliminary data.</text>
</comment>
<evidence type="ECO:0000256" key="1">
    <source>
        <dbReference type="SAM" id="MobiDB-lite"/>
    </source>
</evidence>